<reference evidence="2" key="1">
    <citation type="submission" date="2016-03" db="EMBL/GenBank/DDBJ databases">
        <title>Mechanisms controlling the formation of the plant cell surface in tip-growing cells are functionally conserved among land plants.</title>
        <authorList>
            <person name="Honkanen S."/>
            <person name="Jones V.A."/>
            <person name="Morieri G."/>
            <person name="Champion C."/>
            <person name="Hetherington A.J."/>
            <person name="Kelly S."/>
            <person name="Saint-Marcoux D."/>
            <person name="Proust H."/>
            <person name="Prescott H."/>
            <person name="Dolan L."/>
        </authorList>
    </citation>
    <scope>NUCLEOTIDE SEQUENCE [LARGE SCALE GENOMIC DNA]</scope>
    <source>
        <tissue evidence="2">Whole gametophyte</tissue>
    </source>
</reference>
<feature type="region of interest" description="Disordered" evidence="1">
    <location>
        <begin position="54"/>
        <end position="116"/>
    </location>
</feature>
<evidence type="ECO:0000313" key="3">
    <source>
        <dbReference type="Proteomes" id="UP000077202"/>
    </source>
</evidence>
<gene>
    <name evidence="2" type="ORF">AXG93_1598s1020</name>
</gene>
<dbReference type="Proteomes" id="UP000077202">
    <property type="component" value="Unassembled WGS sequence"/>
</dbReference>
<accession>A0A176W2D9</accession>
<feature type="compositionally biased region" description="Low complexity" evidence="1">
    <location>
        <begin position="77"/>
        <end position="87"/>
    </location>
</feature>
<organism evidence="2 3">
    <name type="scientific">Marchantia polymorpha subsp. ruderalis</name>
    <dbReference type="NCBI Taxonomy" id="1480154"/>
    <lineage>
        <taxon>Eukaryota</taxon>
        <taxon>Viridiplantae</taxon>
        <taxon>Streptophyta</taxon>
        <taxon>Embryophyta</taxon>
        <taxon>Marchantiophyta</taxon>
        <taxon>Marchantiopsida</taxon>
        <taxon>Marchantiidae</taxon>
        <taxon>Marchantiales</taxon>
        <taxon>Marchantiaceae</taxon>
        <taxon>Marchantia</taxon>
    </lineage>
</organism>
<keyword evidence="3" id="KW-1185">Reference proteome</keyword>
<name>A0A176W2D9_MARPO</name>
<protein>
    <submittedName>
        <fullName evidence="2">Uncharacterized protein</fullName>
    </submittedName>
</protein>
<feature type="compositionally biased region" description="Basic residues" evidence="1">
    <location>
        <begin position="102"/>
        <end position="116"/>
    </location>
</feature>
<evidence type="ECO:0000313" key="2">
    <source>
        <dbReference type="EMBL" id="OAE27200.1"/>
    </source>
</evidence>
<sequence>MAYSTQQAIDWYVTRLSLEMETFCRRSKSDDIEEVIALEEAFKTFMLNRKRKYSRRFGDRERKPKSSRQKQRATTPSSSESLSSLESSKAEDFSSSEDEKPRKKANGKKKNRRMAMPKKRFHVHCIRGDDDDLILDSSVKVTRAEEKSYAALFKNPRIGKNGYRTIGYHDRFRRNVAMALMEILRPFWIMYMITWQVGFVERALQGDQIHWAQIFWTVTRQHMCVLTGGSENNMWQFLINFYSGMGLLTDVEKKFALQTHAQDEEEILSANEVDNDTEDKQIDLP</sequence>
<evidence type="ECO:0000256" key="1">
    <source>
        <dbReference type="SAM" id="MobiDB-lite"/>
    </source>
</evidence>
<feature type="compositionally biased region" description="Basic and acidic residues" evidence="1">
    <location>
        <begin position="88"/>
        <end position="101"/>
    </location>
</feature>
<dbReference type="EMBL" id="LVLJ01001954">
    <property type="protein sequence ID" value="OAE27200.1"/>
    <property type="molecule type" value="Genomic_DNA"/>
</dbReference>
<dbReference type="AlphaFoldDB" id="A0A176W2D9"/>
<proteinExistence type="predicted"/>
<comment type="caution">
    <text evidence="2">The sequence shown here is derived from an EMBL/GenBank/DDBJ whole genome shotgun (WGS) entry which is preliminary data.</text>
</comment>